<evidence type="ECO:0000256" key="1">
    <source>
        <dbReference type="SAM" id="MobiDB-lite"/>
    </source>
</evidence>
<name>A0ABP9PXS8_9ACTN</name>
<dbReference type="RefSeq" id="WP_345461934.1">
    <property type="nucleotide sequence ID" value="NZ_BAABKG010000005.1"/>
</dbReference>
<comment type="caution">
    <text evidence="2">The sequence shown here is derived from an EMBL/GenBank/DDBJ whole genome shotgun (WGS) entry which is preliminary data.</text>
</comment>
<evidence type="ECO:0000313" key="3">
    <source>
        <dbReference type="Proteomes" id="UP001500221"/>
    </source>
</evidence>
<dbReference type="Proteomes" id="UP001500221">
    <property type="component" value="Unassembled WGS sequence"/>
</dbReference>
<evidence type="ECO:0000313" key="2">
    <source>
        <dbReference type="EMBL" id="GAA5153732.1"/>
    </source>
</evidence>
<proteinExistence type="predicted"/>
<reference evidence="3" key="1">
    <citation type="journal article" date="2019" name="Int. J. Syst. Evol. Microbiol.">
        <title>The Global Catalogue of Microorganisms (GCM) 10K type strain sequencing project: providing services to taxonomists for standard genome sequencing and annotation.</title>
        <authorList>
            <consortium name="The Broad Institute Genomics Platform"/>
            <consortium name="The Broad Institute Genome Sequencing Center for Infectious Disease"/>
            <person name="Wu L."/>
            <person name="Ma J."/>
        </authorList>
    </citation>
    <scope>NUCLEOTIDE SEQUENCE [LARGE SCALE GENOMIC DNA]</scope>
    <source>
        <strain evidence="3">JCM 18459</strain>
    </source>
</reference>
<accession>A0ABP9PXS8</accession>
<feature type="region of interest" description="Disordered" evidence="1">
    <location>
        <begin position="101"/>
        <end position="125"/>
    </location>
</feature>
<protein>
    <submittedName>
        <fullName evidence="2">Uncharacterized protein</fullName>
    </submittedName>
</protein>
<keyword evidence="3" id="KW-1185">Reference proteome</keyword>
<gene>
    <name evidence="2" type="ORF">GCM10023340_36220</name>
</gene>
<sequence length="261" mass="26871">MSRVGGLLSRLGGSEADQPCEAVFARVLDGEHLWLAVRGDGVLRLRGDGLAIDVDAGPDPRDPSVRSAVVPVAAALARLAPAGRDDVVLALVAGEGRAETPVTWAGDESPSGPGDAAVPEPRTRDRRHQLSVEVVDGAVQVRRTARQRGVGVLGLTALDEGVALHLDRADGVLRVGPHTVGVVDGTAVLGALPDLPAGTTRLEVDGVPLLRTAHVVARPNAAVLLPPLPDVPGGAVELRWQREGRLAVHRRAADDGAGAAS</sequence>
<dbReference type="EMBL" id="BAABKG010000005">
    <property type="protein sequence ID" value="GAA5153732.1"/>
    <property type="molecule type" value="Genomic_DNA"/>
</dbReference>
<organism evidence="2 3">
    <name type="scientific">Nocardioides marinquilinus</name>
    <dbReference type="NCBI Taxonomy" id="1210400"/>
    <lineage>
        <taxon>Bacteria</taxon>
        <taxon>Bacillati</taxon>
        <taxon>Actinomycetota</taxon>
        <taxon>Actinomycetes</taxon>
        <taxon>Propionibacteriales</taxon>
        <taxon>Nocardioidaceae</taxon>
        <taxon>Nocardioides</taxon>
    </lineage>
</organism>